<name>A0ABR6N948_9SPHN</name>
<sequence length="238" mass="25250">MHRKLFNLAQANQGKGQGIRADVSNDTATIYVYDVIDRYWGVSAADLAKTLAGITAPNITLRINSPGGDVFEGRAMMAQLVGHSATVTARIDGLAASAASVLALAASEVEIAEGGFYMIHKGWTWMMGNADDLRDAADLLDKVDSAIVDAYAGKSGKSADEIVAWMKAETWFGAQEAVDAGFCDRIMPTTATKASARAFNLGVYDKAPKALTEAPPAIDESARARSLARLSLYERTAA</sequence>
<evidence type="ECO:0000313" key="7">
    <source>
        <dbReference type="EMBL" id="MBB5727319.1"/>
    </source>
</evidence>
<dbReference type="PRINTS" id="PR00127">
    <property type="entry name" value="CLPPROTEASEP"/>
</dbReference>
<protein>
    <recommendedName>
        <fullName evidence="6">ATP-dependent Clp protease proteolytic subunit</fullName>
    </recommendedName>
</protein>
<evidence type="ECO:0000256" key="2">
    <source>
        <dbReference type="ARBA" id="ARBA00022490"/>
    </source>
</evidence>
<accession>A0ABR6N948</accession>
<dbReference type="PANTHER" id="PTHR10381:SF70">
    <property type="entry name" value="ATP-DEPENDENT CLP PROTEASE PROTEOLYTIC SUBUNIT"/>
    <property type="match status" value="1"/>
</dbReference>
<proteinExistence type="inferred from homology"/>
<evidence type="ECO:0000313" key="8">
    <source>
        <dbReference type="Proteomes" id="UP000560131"/>
    </source>
</evidence>
<dbReference type="GO" id="GO:0006508">
    <property type="term" value="P:proteolysis"/>
    <property type="evidence" value="ECO:0007669"/>
    <property type="project" value="UniProtKB-KW"/>
</dbReference>
<keyword evidence="5" id="KW-0720">Serine protease</keyword>
<dbReference type="Pfam" id="PF00574">
    <property type="entry name" value="CLP_protease"/>
    <property type="match status" value="1"/>
</dbReference>
<dbReference type="Proteomes" id="UP000560131">
    <property type="component" value="Unassembled WGS sequence"/>
</dbReference>
<dbReference type="EMBL" id="JACIJN010000013">
    <property type="protein sequence ID" value="MBB5727319.1"/>
    <property type="molecule type" value="Genomic_DNA"/>
</dbReference>
<gene>
    <name evidence="7" type="ORF">FHS97_003274</name>
</gene>
<dbReference type="NCBIfam" id="NF045542">
    <property type="entry name" value="Clp_rel_HeadMat"/>
    <property type="match status" value="1"/>
</dbReference>
<keyword evidence="4" id="KW-0378">Hydrolase</keyword>
<reference evidence="7 8" key="1">
    <citation type="submission" date="2020-08" db="EMBL/GenBank/DDBJ databases">
        <title>Genomic Encyclopedia of Type Strains, Phase IV (KMG-IV): sequencing the most valuable type-strain genomes for metagenomic binning, comparative biology and taxonomic classification.</title>
        <authorList>
            <person name="Goeker M."/>
        </authorList>
    </citation>
    <scope>NUCLEOTIDE SEQUENCE [LARGE SCALE GENOMIC DNA]</scope>
    <source>
        <strain evidence="7 8">DSM 101535</strain>
    </source>
</reference>
<dbReference type="RefSeq" id="WP_184040409.1">
    <property type="nucleotide sequence ID" value="NZ_BAABAR010000006.1"/>
</dbReference>
<evidence type="ECO:0000256" key="6">
    <source>
        <dbReference type="RuleBase" id="RU003567"/>
    </source>
</evidence>
<dbReference type="InterPro" id="IPR029045">
    <property type="entry name" value="ClpP/crotonase-like_dom_sf"/>
</dbReference>
<evidence type="ECO:0000256" key="4">
    <source>
        <dbReference type="ARBA" id="ARBA00022801"/>
    </source>
</evidence>
<dbReference type="InterPro" id="IPR001907">
    <property type="entry name" value="ClpP"/>
</dbReference>
<comment type="similarity">
    <text evidence="1 6">Belongs to the peptidase S14 family.</text>
</comment>
<keyword evidence="3 7" id="KW-0645">Protease</keyword>
<dbReference type="PANTHER" id="PTHR10381">
    <property type="entry name" value="ATP-DEPENDENT CLP PROTEASE PROTEOLYTIC SUBUNIT"/>
    <property type="match status" value="1"/>
</dbReference>
<dbReference type="InterPro" id="IPR023562">
    <property type="entry name" value="ClpP/TepA"/>
</dbReference>
<dbReference type="GO" id="GO:0008233">
    <property type="term" value="F:peptidase activity"/>
    <property type="evidence" value="ECO:0007669"/>
    <property type="project" value="UniProtKB-KW"/>
</dbReference>
<evidence type="ECO:0000256" key="1">
    <source>
        <dbReference type="ARBA" id="ARBA00007039"/>
    </source>
</evidence>
<organism evidence="7 8">
    <name type="scientific">Sphingomonas endophytica</name>
    <dbReference type="NCBI Taxonomy" id="869719"/>
    <lineage>
        <taxon>Bacteria</taxon>
        <taxon>Pseudomonadati</taxon>
        <taxon>Pseudomonadota</taxon>
        <taxon>Alphaproteobacteria</taxon>
        <taxon>Sphingomonadales</taxon>
        <taxon>Sphingomonadaceae</taxon>
        <taxon>Sphingomonas</taxon>
    </lineage>
</organism>
<keyword evidence="8" id="KW-1185">Reference proteome</keyword>
<keyword evidence="2" id="KW-0963">Cytoplasm</keyword>
<dbReference type="CDD" id="cd07016">
    <property type="entry name" value="S14_ClpP_1"/>
    <property type="match status" value="1"/>
</dbReference>
<evidence type="ECO:0000256" key="3">
    <source>
        <dbReference type="ARBA" id="ARBA00022670"/>
    </source>
</evidence>
<evidence type="ECO:0000256" key="5">
    <source>
        <dbReference type="ARBA" id="ARBA00022825"/>
    </source>
</evidence>
<comment type="caution">
    <text evidence="7">The sequence shown here is derived from an EMBL/GenBank/DDBJ whole genome shotgun (WGS) entry which is preliminary data.</text>
</comment>
<dbReference type="SUPFAM" id="SSF52096">
    <property type="entry name" value="ClpP/crotonase"/>
    <property type="match status" value="1"/>
</dbReference>
<dbReference type="Gene3D" id="3.90.226.10">
    <property type="entry name" value="2-enoyl-CoA Hydratase, Chain A, domain 1"/>
    <property type="match status" value="1"/>
</dbReference>